<feature type="compositionally biased region" description="Polar residues" evidence="1">
    <location>
        <begin position="15"/>
        <end position="28"/>
    </location>
</feature>
<evidence type="ECO:0000256" key="1">
    <source>
        <dbReference type="SAM" id="MobiDB-lite"/>
    </source>
</evidence>
<proteinExistence type="predicted"/>
<sequence length="62" mass="7413">MKRSPVIDAEESRQRQNFADSHNRQQGISDPDILNDQQLYILGKMDMEEYEQYLLFKHSQAR</sequence>
<dbReference type="AlphaFoldDB" id="A0A1L8CMX5"/>
<evidence type="ECO:0000313" key="2">
    <source>
        <dbReference type="EMBL" id="GAV20243.1"/>
    </source>
</evidence>
<feature type="region of interest" description="Disordered" evidence="1">
    <location>
        <begin position="1"/>
        <end position="31"/>
    </location>
</feature>
<name>A0A1L8CMX5_9PROT</name>
<dbReference type="Proteomes" id="UP000231632">
    <property type="component" value="Unassembled WGS sequence"/>
</dbReference>
<protein>
    <recommendedName>
        <fullName evidence="4">Antitoxin VbhA domain-containing protein</fullName>
    </recommendedName>
</protein>
<dbReference type="STRING" id="1921010.MMIC_P1207"/>
<reference evidence="2 3" key="1">
    <citation type="journal article" date="2017" name="Arch. Microbiol.">
        <title>Mariprofundus micogutta sp. nov., a novel iron-oxidizing zetaproteobacterium isolated from a deep-sea hydrothermal field at the Bayonnaise knoll of the Izu-Ogasawara arc, and a description of Mariprofundales ord. nov. and Zetaproteobacteria classis nov.</title>
        <authorList>
            <person name="Makita H."/>
            <person name="Tanaka E."/>
            <person name="Mitsunobu S."/>
            <person name="Miyazaki M."/>
            <person name="Nunoura T."/>
            <person name="Uematsu K."/>
            <person name="Takaki Y."/>
            <person name="Nishi S."/>
            <person name="Shimamura S."/>
            <person name="Takai K."/>
        </authorList>
    </citation>
    <scope>NUCLEOTIDE SEQUENCE [LARGE SCALE GENOMIC DNA]</scope>
    <source>
        <strain evidence="2 3">ET2</strain>
    </source>
</reference>
<dbReference type="EMBL" id="BDFD01000008">
    <property type="protein sequence ID" value="GAV20243.1"/>
    <property type="molecule type" value="Genomic_DNA"/>
</dbReference>
<keyword evidence="3" id="KW-1185">Reference proteome</keyword>
<organism evidence="2 3">
    <name type="scientific">Mariprofundus micogutta</name>
    <dbReference type="NCBI Taxonomy" id="1921010"/>
    <lineage>
        <taxon>Bacteria</taxon>
        <taxon>Pseudomonadati</taxon>
        <taxon>Pseudomonadota</taxon>
        <taxon>Candidatius Mariprofundia</taxon>
        <taxon>Mariprofundales</taxon>
        <taxon>Mariprofundaceae</taxon>
        <taxon>Mariprofundus</taxon>
    </lineage>
</organism>
<gene>
    <name evidence="2" type="ORF">MMIC_P1207</name>
</gene>
<accession>A0A1L8CMX5</accession>
<comment type="caution">
    <text evidence="2">The sequence shown here is derived from an EMBL/GenBank/DDBJ whole genome shotgun (WGS) entry which is preliminary data.</text>
</comment>
<evidence type="ECO:0000313" key="3">
    <source>
        <dbReference type="Proteomes" id="UP000231632"/>
    </source>
</evidence>
<evidence type="ECO:0008006" key="4">
    <source>
        <dbReference type="Google" id="ProtNLM"/>
    </source>
</evidence>